<evidence type="ECO:0000259" key="3">
    <source>
        <dbReference type="Pfam" id="PF13505"/>
    </source>
</evidence>
<dbReference type="Gene3D" id="2.40.160.20">
    <property type="match status" value="1"/>
</dbReference>
<evidence type="ECO:0000313" key="4">
    <source>
        <dbReference type="EMBL" id="AYV24203.1"/>
    </source>
</evidence>
<dbReference type="EMBL" id="CP033578">
    <property type="protein sequence ID" value="AYV24203.1"/>
    <property type="molecule type" value="Genomic_DNA"/>
</dbReference>
<dbReference type="NCBIfam" id="TIGR01414">
    <property type="entry name" value="autotrans_barl"/>
    <property type="match status" value="1"/>
</dbReference>
<dbReference type="InterPro" id="IPR011250">
    <property type="entry name" value="OMP/PagP_B-barrel"/>
</dbReference>
<evidence type="ECO:0000256" key="2">
    <source>
        <dbReference type="SAM" id="SignalP"/>
    </source>
</evidence>
<dbReference type="SUPFAM" id="SSF56925">
    <property type="entry name" value="OMPA-like"/>
    <property type="match status" value="1"/>
</dbReference>
<feature type="signal peptide" evidence="2">
    <location>
        <begin position="1"/>
        <end position="21"/>
    </location>
</feature>
<dbReference type="Pfam" id="PF13505">
    <property type="entry name" value="OMP_b-brl"/>
    <property type="match status" value="1"/>
</dbReference>
<dbReference type="Proteomes" id="UP000279760">
    <property type="component" value="Chromosome 2"/>
</dbReference>
<evidence type="ECO:0000313" key="5">
    <source>
        <dbReference type="Proteomes" id="UP000279760"/>
    </source>
</evidence>
<accession>A0A3G4VHE3</accession>
<organism evidence="4 5">
    <name type="scientific">Vibrio mediterranei</name>
    <dbReference type="NCBI Taxonomy" id="689"/>
    <lineage>
        <taxon>Bacteria</taxon>
        <taxon>Pseudomonadati</taxon>
        <taxon>Pseudomonadota</taxon>
        <taxon>Gammaproteobacteria</taxon>
        <taxon>Vibrionales</taxon>
        <taxon>Vibrionaceae</taxon>
        <taxon>Vibrio</taxon>
    </lineage>
</organism>
<protein>
    <submittedName>
        <fullName evidence="4">Porin family protein</fullName>
    </submittedName>
</protein>
<dbReference type="InterPro" id="IPR006315">
    <property type="entry name" value="OM_autotransptr_brl_dom"/>
</dbReference>
<dbReference type="InterPro" id="IPR027385">
    <property type="entry name" value="Beta-barrel_OMP"/>
</dbReference>
<sequence length="180" mass="19500">MKKTVLALSLAIAAFSTAPLANEGFYVGASYSKMSYDAAFVSSNEVTNGFSANGGYDFALGSFFVLGTELEYKNLGSTKESFLNDYYTLSMTSYGINVIPKLYMGDRFYALAKLGFHKINSEVETNVSVNGSSVSDTASVYGLGLGYDITEHFAIQASYEIHNIAVYNTKSANLGVKFNF</sequence>
<feature type="domain" description="Outer membrane protein beta-barrel" evidence="3">
    <location>
        <begin position="8"/>
        <end position="180"/>
    </location>
</feature>
<reference evidence="4 5" key="1">
    <citation type="submission" date="2018-11" db="EMBL/GenBank/DDBJ databases">
        <title>Complete Genome Sequence of Vbrio mediterranei 117-T6: a Potential Pathogen Bacteria Isolated from the Conchocelis of Pyropia.</title>
        <authorList>
            <person name="Liu Q."/>
        </authorList>
    </citation>
    <scope>NUCLEOTIDE SEQUENCE [LARGE SCALE GENOMIC DNA]</scope>
    <source>
        <strain evidence="4 5">117-T6</strain>
    </source>
</reference>
<proteinExistence type="predicted"/>
<evidence type="ECO:0000256" key="1">
    <source>
        <dbReference type="ARBA" id="ARBA00022729"/>
    </source>
</evidence>
<dbReference type="GO" id="GO:0019867">
    <property type="term" value="C:outer membrane"/>
    <property type="evidence" value="ECO:0007669"/>
    <property type="project" value="InterPro"/>
</dbReference>
<feature type="chain" id="PRO_5018309711" evidence="2">
    <location>
        <begin position="22"/>
        <end position="180"/>
    </location>
</feature>
<gene>
    <name evidence="4" type="ORF">ECB94_23335</name>
</gene>
<keyword evidence="1 2" id="KW-0732">Signal</keyword>
<name>A0A3G4VHE3_9VIBR</name>
<dbReference type="RefSeq" id="WP_124941833.1">
    <property type="nucleotide sequence ID" value="NZ_CP033578.1"/>
</dbReference>
<dbReference type="AlphaFoldDB" id="A0A3G4VHE3"/>